<evidence type="ECO:0000313" key="1">
    <source>
        <dbReference type="EMBL" id="SVB99173.1"/>
    </source>
</evidence>
<reference evidence="1" key="1">
    <citation type="submission" date="2018-05" db="EMBL/GenBank/DDBJ databases">
        <authorList>
            <person name="Lanie J.A."/>
            <person name="Ng W.-L."/>
            <person name="Kazmierczak K.M."/>
            <person name="Andrzejewski T.M."/>
            <person name="Davidsen T.M."/>
            <person name="Wayne K.J."/>
            <person name="Tettelin H."/>
            <person name="Glass J.I."/>
            <person name="Rusch D."/>
            <person name="Podicherti R."/>
            <person name="Tsui H.-C.T."/>
            <person name="Winkler M.E."/>
        </authorList>
    </citation>
    <scope>NUCLEOTIDE SEQUENCE</scope>
</reference>
<gene>
    <name evidence="1" type="ORF">METZ01_LOCUS252027</name>
</gene>
<evidence type="ECO:0008006" key="2">
    <source>
        <dbReference type="Google" id="ProtNLM"/>
    </source>
</evidence>
<organism evidence="1">
    <name type="scientific">marine metagenome</name>
    <dbReference type="NCBI Taxonomy" id="408172"/>
    <lineage>
        <taxon>unclassified sequences</taxon>
        <taxon>metagenomes</taxon>
        <taxon>ecological metagenomes</taxon>
    </lineage>
</organism>
<dbReference type="SUPFAM" id="SSF51658">
    <property type="entry name" value="Xylose isomerase-like"/>
    <property type="match status" value="1"/>
</dbReference>
<proteinExistence type="predicted"/>
<dbReference type="Gene3D" id="3.20.20.150">
    <property type="entry name" value="Divalent-metal-dependent TIM barrel enzymes"/>
    <property type="match status" value="1"/>
</dbReference>
<feature type="non-terminal residue" evidence="1">
    <location>
        <position position="90"/>
    </location>
</feature>
<sequence>MALKMGYATIRWREPDLEKALPELKKAGWDGWEGRLPLNWLGPPNRLRRICDDADMPLCVFTANGTPDNRDWALIENNKRRMDFAAEMGV</sequence>
<dbReference type="AlphaFoldDB" id="A0A382IJY7"/>
<accession>A0A382IJY7</accession>
<name>A0A382IJY7_9ZZZZ</name>
<dbReference type="EMBL" id="UINC01067479">
    <property type="protein sequence ID" value="SVB99173.1"/>
    <property type="molecule type" value="Genomic_DNA"/>
</dbReference>
<protein>
    <recommendedName>
        <fullName evidence="2">Xylose isomerase-like TIM barrel domain-containing protein</fullName>
    </recommendedName>
</protein>
<dbReference type="InterPro" id="IPR036237">
    <property type="entry name" value="Xyl_isomerase-like_sf"/>
</dbReference>